<evidence type="ECO:0000256" key="13">
    <source>
        <dbReference type="HAMAP-Rule" id="MF_00394"/>
    </source>
</evidence>
<dbReference type="InterPro" id="IPR006109">
    <property type="entry name" value="G3P_DH_NAD-dep_C"/>
</dbReference>
<evidence type="ECO:0000313" key="20">
    <source>
        <dbReference type="EMBL" id="BEQ12946.1"/>
    </source>
</evidence>
<dbReference type="AlphaFoldDB" id="A0AAU9E717"/>
<name>A0AAU9E717_9BACT</name>
<dbReference type="GO" id="GO:0051287">
    <property type="term" value="F:NAD binding"/>
    <property type="evidence" value="ECO:0007669"/>
    <property type="project" value="InterPro"/>
</dbReference>
<feature type="binding site" evidence="16">
    <location>
        <begin position="10"/>
        <end position="15"/>
    </location>
    <ligand>
        <name>NAD(+)</name>
        <dbReference type="ChEBI" id="CHEBI:57540"/>
    </ligand>
</feature>
<evidence type="ECO:0000256" key="12">
    <source>
        <dbReference type="ARBA" id="ARBA00080511"/>
    </source>
</evidence>
<evidence type="ECO:0000256" key="17">
    <source>
        <dbReference type="RuleBase" id="RU000437"/>
    </source>
</evidence>
<dbReference type="InterPro" id="IPR006168">
    <property type="entry name" value="G3P_DH_NAD-dep"/>
</dbReference>
<evidence type="ECO:0000256" key="3">
    <source>
        <dbReference type="ARBA" id="ARBA00022857"/>
    </source>
</evidence>
<dbReference type="Gene3D" id="3.40.50.720">
    <property type="entry name" value="NAD(P)-binding Rossmann-like Domain"/>
    <property type="match status" value="1"/>
</dbReference>
<evidence type="ECO:0000259" key="19">
    <source>
        <dbReference type="Pfam" id="PF07479"/>
    </source>
</evidence>
<feature type="binding site" evidence="13">
    <location>
        <position position="258"/>
    </location>
    <ligand>
        <name>NADPH</name>
        <dbReference type="ChEBI" id="CHEBI:57783"/>
    </ligand>
</feature>
<gene>
    <name evidence="13 20" type="primary">gpsA</name>
    <name evidence="20" type="ORF">FAK_00120</name>
</gene>
<evidence type="ECO:0000256" key="9">
    <source>
        <dbReference type="ARBA" id="ARBA00052716"/>
    </source>
</evidence>
<comment type="similarity">
    <text evidence="1 13 17">Belongs to the NAD-dependent glycerol-3-phosphate dehydrogenase family.</text>
</comment>
<dbReference type="InterPro" id="IPR036291">
    <property type="entry name" value="NAD(P)-bd_dom_sf"/>
</dbReference>
<organism evidence="20 21">
    <name type="scientific">Desulfoferula mesophila</name>
    <dbReference type="NCBI Taxonomy" id="3058419"/>
    <lineage>
        <taxon>Bacteria</taxon>
        <taxon>Pseudomonadati</taxon>
        <taxon>Thermodesulfobacteriota</taxon>
        <taxon>Desulfarculia</taxon>
        <taxon>Desulfarculales</taxon>
        <taxon>Desulfarculaceae</taxon>
        <taxon>Desulfoferula</taxon>
    </lineage>
</organism>
<dbReference type="PRINTS" id="PR00077">
    <property type="entry name" value="GPDHDRGNASE"/>
</dbReference>
<feature type="domain" description="Glycerol-3-phosphate dehydrogenase NAD-dependent N-terminal" evidence="18">
    <location>
        <begin position="6"/>
        <end position="163"/>
    </location>
</feature>
<comment type="caution">
    <text evidence="13">Lacks conserved residue(s) required for the propagation of feature annotation.</text>
</comment>
<evidence type="ECO:0000313" key="21">
    <source>
        <dbReference type="Proteomes" id="UP001366166"/>
    </source>
</evidence>
<evidence type="ECO:0000256" key="15">
    <source>
        <dbReference type="PIRSR" id="PIRSR000114-2"/>
    </source>
</evidence>
<evidence type="ECO:0000256" key="2">
    <source>
        <dbReference type="ARBA" id="ARBA00022516"/>
    </source>
</evidence>
<evidence type="ECO:0000256" key="1">
    <source>
        <dbReference type="ARBA" id="ARBA00011009"/>
    </source>
</evidence>
<feature type="domain" description="Glycerol-3-phosphate dehydrogenase NAD-dependent C-terminal" evidence="19">
    <location>
        <begin position="183"/>
        <end position="323"/>
    </location>
</feature>
<evidence type="ECO:0000256" key="7">
    <source>
        <dbReference type="ARBA" id="ARBA00023209"/>
    </source>
</evidence>
<sequence length="336" mass="35082">MPSLKTAVVGAGAWGTALADLLARNGHAVSLWAYESEVAQAIDEQHANPVFLPGFDLHPELRGSNDLPRTLEGAELVVLVMPTHVFREVLGKAAPHLPPGAAIVTCSKGIEGGTGFTMAQVAADVLAPEHRDHLAALSGPSFAKEVASGTPTAVTVGSERPEVAQKVQAAFAGPRFRVYTSRDIVGVELGGAVKNPLAIAAGMVAGLDLGHNAMSAMITRGLAEMTRLGLSLGADLATLAGLAGLGDLVLTCTGSLSRNRMVGTRLAKGETIEQITSSMRQVAEGVKNTTTILSLARRQGVEMPIIEVVQRVLAGETTPELALDELMTREPKPEHY</sequence>
<dbReference type="EC" id="1.1.1.94" evidence="10 13"/>
<dbReference type="FunFam" id="3.40.50.720:FF:000019">
    <property type="entry name" value="Glycerol-3-phosphate dehydrogenase [NAD(P)+]"/>
    <property type="match status" value="1"/>
</dbReference>
<dbReference type="GO" id="GO:0006650">
    <property type="term" value="P:glycerophospholipid metabolic process"/>
    <property type="evidence" value="ECO:0007669"/>
    <property type="project" value="UniProtKB-UniRule"/>
</dbReference>
<evidence type="ECO:0000256" key="11">
    <source>
        <dbReference type="ARBA" id="ARBA00069372"/>
    </source>
</evidence>
<feature type="binding site" evidence="13">
    <location>
        <position position="108"/>
    </location>
    <ligand>
        <name>NADPH</name>
        <dbReference type="ChEBI" id="CHEBI:57783"/>
    </ligand>
</feature>
<dbReference type="InterPro" id="IPR011128">
    <property type="entry name" value="G3P_DH_NAD-dep_N"/>
</dbReference>
<dbReference type="RefSeq" id="WP_338604007.1">
    <property type="nucleotide sequence ID" value="NZ_AP028679.1"/>
</dbReference>
<protein>
    <recommendedName>
        <fullName evidence="11 13">Glycerol-3-phosphate dehydrogenase [NAD(P)+]</fullName>
        <ecNumber evidence="10 13">1.1.1.94</ecNumber>
    </recommendedName>
    <alternativeName>
        <fullName evidence="13">NAD(P)(+)-dependent glycerol-3-phosphate dehydrogenase</fullName>
    </alternativeName>
    <alternativeName>
        <fullName evidence="12 13">NAD(P)H-dependent dihydroxyacetone-phosphate reductase</fullName>
    </alternativeName>
</protein>
<dbReference type="Gene3D" id="1.10.1040.10">
    <property type="entry name" value="N-(1-d-carboxylethyl)-l-norvaline Dehydrogenase, domain 2"/>
    <property type="match status" value="1"/>
</dbReference>
<feature type="binding site" evidence="13">
    <location>
        <position position="282"/>
    </location>
    <ligand>
        <name>NADPH</name>
        <dbReference type="ChEBI" id="CHEBI:57783"/>
    </ligand>
</feature>
<dbReference type="GO" id="GO:0047952">
    <property type="term" value="F:glycerol-3-phosphate dehydrogenase [NAD(P)+] activity"/>
    <property type="evidence" value="ECO:0007669"/>
    <property type="project" value="UniProtKB-UniRule"/>
</dbReference>
<evidence type="ECO:0000256" key="8">
    <source>
        <dbReference type="ARBA" id="ARBA00023264"/>
    </source>
</evidence>
<evidence type="ECO:0000256" key="14">
    <source>
        <dbReference type="PIRSR" id="PIRSR000114-1"/>
    </source>
</evidence>
<feature type="binding site" evidence="13">
    <location>
        <position position="14"/>
    </location>
    <ligand>
        <name>NADPH</name>
        <dbReference type="ChEBI" id="CHEBI:57783"/>
    </ligand>
</feature>
<feature type="binding site" evidence="13">
    <location>
        <position position="284"/>
    </location>
    <ligand>
        <name>NADPH</name>
        <dbReference type="ChEBI" id="CHEBI:57783"/>
    </ligand>
</feature>
<feature type="active site" description="Proton acceptor" evidence="13 14">
    <location>
        <position position="194"/>
    </location>
</feature>
<dbReference type="PANTHER" id="PTHR11728:SF1">
    <property type="entry name" value="GLYCEROL-3-PHOSPHATE DEHYDROGENASE [NAD(+)] 2, CHLOROPLASTIC"/>
    <property type="match status" value="1"/>
</dbReference>
<keyword evidence="3 13" id="KW-0521">NADP</keyword>
<comment type="pathway">
    <text evidence="13">Membrane lipid metabolism; glycerophospholipid metabolism.</text>
</comment>
<evidence type="ECO:0000256" key="16">
    <source>
        <dbReference type="PIRSR" id="PIRSR000114-3"/>
    </source>
</evidence>
<keyword evidence="8 13" id="KW-1208">Phospholipid metabolism</keyword>
<accession>A0AAU9E717</accession>
<feature type="binding site" evidence="15">
    <location>
        <begin position="258"/>
        <end position="259"/>
    </location>
    <ligand>
        <name>substrate</name>
    </ligand>
</feature>
<feature type="binding site" evidence="13">
    <location>
        <position position="259"/>
    </location>
    <ligand>
        <name>sn-glycerol 3-phosphate</name>
        <dbReference type="ChEBI" id="CHEBI:57597"/>
    </ligand>
</feature>
<feature type="binding site" evidence="13">
    <location>
        <position position="108"/>
    </location>
    <ligand>
        <name>sn-glycerol 3-phosphate</name>
        <dbReference type="ChEBI" id="CHEBI:57597"/>
    </ligand>
</feature>
<dbReference type="Pfam" id="PF01210">
    <property type="entry name" value="NAD_Gly3P_dh_N"/>
    <property type="match status" value="1"/>
</dbReference>
<keyword evidence="21" id="KW-1185">Reference proteome</keyword>
<evidence type="ECO:0000256" key="5">
    <source>
        <dbReference type="ARBA" id="ARBA00023027"/>
    </source>
</evidence>
<dbReference type="SUPFAM" id="SSF51735">
    <property type="entry name" value="NAD(P)-binding Rossmann-fold domains"/>
    <property type="match status" value="1"/>
</dbReference>
<evidence type="ECO:0000256" key="10">
    <source>
        <dbReference type="ARBA" id="ARBA00066687"/>
    </source>
</evidence>
<feature type="binding site" evidence="13">
    <location>
        <position position="143"/>
    </location>
    <ligand>
        <name>NADPH</name>
        <dbReference type="ChEBI" id="CHEBI:57783"/>
    </ligand>
</feature>
<feature type="binding site" evidence="13">
    <location>
        <position position="247"/>
    </location>
    <ligand>
        <name>sn-glycerol 3-phosphate</name>
        <dbReference type="ChEBI" id="CHEBI:57597"/>
    </ligand>
</feature>
<comment type="subcellular location">
    <subcellularLocation>
        <location evidence="13">Cytoplasm</location>
    </subcellularLocation>
</comment>
<keyword evidence="13" id="KW-0547">Nucleotide-binding</keyword>
<dbReference type="Proteomes" id="UP001366166">
    <property type="component" value="Chromosome"/>
</dbReference>
<dbReference type="HAMAP" id="MF_00394">
    <property type="entry name" value="NAD_Glyc3P_dehydrog"/>
    <property type="match status" value="1"/>
</dbReference>
<comment type="catalytic activity">
    <reaction evidence="13">
        <text>sn-glycerol 3-phosphate + NAD(+) = dihydroxyacetone phosphate + NADH + H(+)</text>
        <dbReference type="Rhea" id="RHEA:11092"/>
        <dbReference type="ChEBI" id="CHEBI:15378"/>
        <dbReference type="ChEBI" id="CHEBI:57540"/>
        <dbReference type="ChEBI" id="CHEBI:57597"/>
        <dbReference type="ChEBI" id="CHEBI:57642"/>
        <dbReference type="ChEBI" id="CHEBI:57945"/>
        <dbReference type="EC" id="1.1.1.94"/>
    </reaction>
</comment>
<dbReference type="GO" id="GO:0008654">
    <property type="term" value="P:phospholipid biosynthetic process"/>
    <property type="evidence" value="ECO:0007669"/>
    <property type="project" value="UniProtKB-KW"/>
</dbReference>
<keyword evidence="5 13" id="KW-0520">NAD</keyword>
<feature type="binding site" evidence="13">
    <location>
        <position position="139"/>
    </location>
    <ligand>
        <name>sn-glycerol 3-phosphate</name>
        <dbReference type="ChEBI" id="CHEBI:57597"/>
    </ligand>
</feature>
<evidence type="ECO:0000256" key="4">
    <source>
        <dbReference type="ARBA" id="ARBA00023002"/>
    </source>
</evidence>
<comment type="catalytic activity">
    <reaction evidence="9">
        <text>sn-glycerol 3-phosphate + NADP(+) = dihydroxyacetone phosphate + NADPH + H(+)</text>
        <dbReference type="Rhea" id="RHEA:11096"/>
        <dbReference type="ChEBI" id="CHEBI:15378"/>
        <dbReference type="ChEBI" id="CHEBI:57597"/>
        <dbReference type="ChEBI" id="CHEBI:57642"/>
        <dbReference type="ChEBI" id="CHEBI:57783"/>
        <dbReference type="ChEBI" id="CHEBI:58349"/>
        <dbReference type="EC" id="1.1.1.94"/>
    </reaction>
    <physiologicalReaction direction="right-to-left" evidence="9">
        <dbReference type="Rhea" id="RHEA:11098"/>
    </physiologicalReaction>
</comment>
<dbReference type="GO" id="GO:0046168">
    <property type="term" value="P:glycerol-3-phosphate catabolic process"/>
    <property type="evidence" value="ECO:0007669"/>
    <property type="project" value="InterPro"/>
</dbReference>
<dbReference type="NCBIfam" id="NF000942">
    <property type="entry name" value="PRK00094.1-4"/>
    <property type="match status" value="1"/>
</dbReference>
<feature type="binding site" evidence="13">
    <location>
        <position position="258"/>
    </location>
    <ligand>
        <name>sn-glycerol 3-phosphate</name>
        <dbReference type="ChEBI" id="CHEBI:57597"/>
    </ligand>
</feature>
<dbReference type="PIRSF" id="PIRSF000114">
    <property type="entry name" value="Glycerol-3-P_dh"/>
    <property type="match status" value="1"/>
</dbReference>
<evidence type="ECO:0000259" key="18">
    <source>
        <dbReference type="Pfam" id="PF01210"/>
    </source>
</evidence>
<feature type="binding site" evidence="16">
    <location>
        <position position="258"/>
    </location>
    <ligand>
        <name>NAD(+)</name>
        <dbReference type="ChEBI" id="CHEBI:57540"/>
    </ligand>
</feature>
<keyword evidence="6 13" id="KW-0443">Lipid metabolism</keyword>
<feature type="binding site" evidence="16">
    <location>
        <position position="143"/>
    </location>
    <ligand>
        <name>NAD(+)</name>
        <dbReference type="ChEBI" id="CHEBI:57540"/>
    </ligand>
</feature>
<keyword evidence="4 13" id="KW-0560">Oxidoreductase</keyword>
<keyword evidence="2 13" id="KW-0444">Lipid biosynthesis</keyword>
<feature type="binding site" evidence="13">
    <location>
        <position position="141"/>
    </location>
    <ligand>
        <name>sn-glycerol 3-phosphate</name>
        <dbReference type="ChEBI" id="CHEBI:57597"/>
    </ligand>
</feature>
<dbReference type="FunFam" id="1.10.1040.10:FF:000001">
    <property type="entry name" value="Glycerol-3-phosphate dehydrogenase [NAD(P)+]"/>
    <property type="match status" value="1"/>
</dbReference>
<reference evidence="21" key="1">
    <citation type="journal article" date="2023" name="Arch. Microbiol.">
        <title>Desulfoferula mesophilus gen. nov. sp. nov., a mesophilic sulfate-reducing bacterium isolated from a brackish lake sediment.</title>
        <authorList>
            <person name="Watanabe T."/>
            <person name="Yabe T."/>
            <person name="Tsuji J.M."/>
            <person name="Fukui M."/>
        </authorList>
    </citation>
    <scope>NUCLEOTIDE SEQUENCE [LARGE SCALE GENOMIC DNA]</scope>
    <source>
        <strain evidence="21">12FAK</strain>
    </source>
</reference>
<dbReference type="NCBIfam" id="NF000940">
    <property type="entry name" value="PRK00094.1-2"/>
    <property type="match status" value="1"/>
</dbReference>
<dbReference type="GO" id="GO:0046167">
    <property type="term" value="P:glycerol-3-phosphate biosynthetic process"/>
    <property type="evidence" value="ECO:0007669"/>
    <property type="project" value="UniProtKB-UniRule"/>
</dbReference>
<dbReference type="PANTHER" id="PTHR11728">
    <property type="entry name" value="GLYCEROL-3-PHOSPHATE DEHYDROGENASE"/>
    <property type="match status" value="1"/>
</dbReference>
<evidence type="ECO:0000256" key="6">
    <source>
        <dbReference type="ARBA" id="ARBA00023098"/>
    </source>
</evidence>
<feature type="binding site" evidence="13">
    <location>
        <position position="257"/>
    </location>
    <ligand>
        <name>sn-glycerol 3-phosphate</name>
        <dbReference type="ChEBI" id="CHEBI:57597"/>
    </ligand>
</feature>
<dbReference type="GO" id="GO:0005829">
    <property type="term" value="C:cytosol"/>
    <property type="evidence" value="ECO:0007669"/>
    <property type="project" value="TreeGrafter"/>
</dbReference>
<keyword evidence="7 13" id="KW-0594">Phospholipid biosynthesis</keyword>
<dbReference type="EMBL" id="AP028679">
    <property type="protein sequence ID" value="BEQ12946.1"/>
    <property type="molecule type" value="Genomic_DNA"/>
</dbReference>
<keyword evidence="13" id="KW-0963">Cytoplasm</keyword>
<dbReference type="GO" id="GO:0005975">
    <property type="term" value="P:carbohydrate metabolic process"/>
    <property type="evidence" value="ECO:0007669"/>
    <property type="project" value="InterPro"/>
</dbReference>
<feature type="binding site" evidence="13">
    <location>
        <position position="194"/>
    </location>
    <ligand>
        <name>sn-glycerol 3-phosphate</name>
        <dbReference type="ChEBI" id="CHEBI:57597"/>
    </ligand>
</feature>
<feature type="binding site" evidence="15">
    <location>
        <position position="108"/>
    </location>
    <ligand>
        <name>substrate</name>
    </ligand>
</feature>
<dbReference type="SUPFAM" id="SSF48179">
    <property type="entry name" value="6-phosphogluconate dehydrogenase C-terminal domain-like"/>
    <property type="match status" value="1"/>
</dbReference>
<dbReference type="InterPro" id="IPR013328">
    <property type="entry name" value="6PGD_dom2"/>
</dbReference>
<dbReference type="Pfam" id="PF07479">
    <property type="entry name" value="NAD_Gly3P_dh_C"/>
    <property type="match status" value="1"/>
</dbReference>
<dbReference type="KEGG" id="dmp:FAK_00120"/>
<comment type="function">
    <text evidence="13">Catalyzes the reduction of the glycolytic intermediate dihydroxyacetone phosphate (DHAP) to sn-glycerol 3-phosphate (G3P), the key precursor for phospholipid synthesis.</text>
</comment>
<proteinExistence type="inferred from homology"/>
<dbReference type="InterPro" id="IPR008927">
    <property type="entry name" value="6-PGluconate_DH-like_C_sf"/>
</dbReference>